<reference evidence="11 12" key="1">
    <citation type="submission" date="2016-10" db="EMBL/GenBank/DDBJ databases">
        <authorList>
            <person name="de Groot N.N."/>
        </authorList>
    </citation>
    <scope>NUCLEOTIDE SEQUENCE [LARGE SCALE GENOMIC DNA]</scope>
    <source>
        <strain evidence="11 12">APO</strain>
    </source>
</reference>
<keyword evidence="2" id="KW-0813">Transport</keyword>
<sequence>MNHHIHLLIKEGREELGTVCPRIGAKYVYWHNLEIQPKKAFIYYQNIELYLWSRYKEYISEKDICETAFPLSGVFADSTSLFYAPSYSPDVTNVHWFILTGILAGVVSLLFMSFFGSIQKLFTKLPRKGTHPILGGILTGILLFYLPDVGGTGTAMIQGMINGSFPIAFLCFLLVGKMLATS</sequence>
<gene>
    <name evidence="11" type="ORF">SAMN05192546_1181</name>
</gene>
<protein>
    <submittedName>
        <fullName evidence="11">Voltage gated chloride channel</fullName>
    </submittedName>
</protein>
<dbReference type="OrthoDB" id="9767361at2"/>
<evidence type="ECO:0000256" key="4">
    <source>
        <dbReference type="ARBA" id="ARBA00022989"/>
    </source>
</evidence>
<evidence type="ECO:0000256" key="9">
    <source>
        <dbReference type="ARBA" id="ARBA00023303"/>
    </source>
</evidence>
<dbReference type="EMBL" id="FNPV01000018">
    <property type="protein sequence ID" value="SDZ23661.1"/>
    <property type="molecule type" value="Genomic_DNA"/>
</dbReference>
<accession>A0A1H3REG1</accession>
<dbReference type="Pfam" id="PF00654">
    <property type="entry name" value="Voltage_CLC"/>
    <property type="match status" value="1"/>
</dbReference>
<evidence type="ECO:0000256" key="7">
    <source>
        <dbReference type="ARBA" id="ARBA00023173"/>
    </source>
</evidence>
<dbReference type="InterPro" id="IPR050368">
    <property type="entry name" value="ClC-type_chloride_channel"/>
</dbReference>
<feature type="non-terminal residue" evidence="11">
    <location>
        <position position="182"/>
    </location>
</feature>
<evidence type="ECO:0000256" key="6">
    <source>
        <dbReference type="ARBA" id="ARBA00023136"/>
    </source>
</evidence>
<evidence type="ECO:0000313" key="12">
    <source>
        <dbReference type="Proteomes" id="UP000199230"/>
    </source>
</evidence>
<evidence type="ECO:0000256" key="1">
    <source>
        <dbReference type="ARBA" id="ARBA00004141"/>
    </source>
</evidence>
<organism evidence="11 12">
    <name type="scientific">Tindallia californiensis</name>
    <dbReference type="NCBI Taxonomy" id="159292"/>
    <lineage>
        <taxon>Bacteria</taxon>
        <taxon>Bacillati</taxon>
        <taxon>Bacillota</taxon>
        <taxon>Clostridia</taxon>
        <taxon>Peptostreptococcales</taxon>
        <taxon>Tindalliaceae</taxon>
        <taxon>Tindallia</taxon>
    </lineage>
</organism>
<dbReference type="InterPro" id="IPR014743">
    <property type="entry name" value="Cl-channel_core"/>
</dbReference>
<dbReference type="AlphaFoldDB" id="A0A1H3REG1"/>
<dbReference type="PANTHER" id="PTHR43427:SF6">
    <property type="entry name" value="CHLORIDE CHANNEL PROTEIN CLC-E"/>
    <property type="match status" value="1"/>
</dbReference>
<dbReference type="Gene3D" id="1.10.3080.10">
    <property type="entry name" value="Clc chloride channel"/>
    <property type="match status" value="1"/>
</dbReference>
<evidence type="ECO:0000256" key="5">
    <source>
        <dbReference type="ARBA" id="ARBA00023065"/>
    </source>
</evidence>
<keyword evidence="4 10" id="KW-1133">Transmembrane helix</keyword>
<dbReference type="PANTHER" id="PTHR43427">
    <property type="entry name" value="CHLORIDE CHANNEL PROTEIN CLC-E"/>
    <property type="match status" value="1"/>
</dbReference>
<dbReference type="GO" id="GO:0005254">
    <property type="term" value="F:chloride channel activity"/>
    <property type="evidence" value="ECO:0007669"/>
    <property type="project" value="UniProtKB-KW"/>
</dbReference>
<evidence type="ECO:0000256" key="2">
    <source>
        <dbReference type="ARBA" id="ARBA00022448"/>
    </source>
</evidence>
<feature type="transmembrane region" description="Helical" evidence="10">
    <location>
        <begin position="96"/>
        <end position="118"/>
    </location>
</feature>
<keyword evidence="3 10" id="KW-0812">Transmembrane</keyword>
<dbReference type="RefSeq" id="WP_143033230.1">
    <property type="nucleotide sequence ID" value="NZ_FNPV01000018.1"/>
</dbReference>
<dbReference type="Proteomes" id="UP000199230">
    <property type="component" value="Unassembled WGS sequence"/>
</dbReference>
<comment type="subcellular location">
    <subcellularLocation>
        <location evidence="1">Membrane</location>
        <topology evidence="1">Multi-pass membrane protein</topology>
    </subcellularLocation>
</comment>
<evidence type="ECO:0000256" key="8">
    <source>
        <dbReference type="ARBA" id="ARBA00023214"/>
    </source>
</evidence>
<feature type="transmembrane region" description="Helical" evidence="10">
    <location>
        <begin position="159"/>
        <end position="180"/>
    </location>
</feature>
<evidence type="ECO:0000313" key="11">
    <source>
        <dbReference type="EMBL" id="SDZ23661.1"/>
    </source>
</evidence>
<dbReference type="SUPFAM" id="SSF81340">
    <property type="entry name" value="Clc chloride channel"/>
    <property type="match status" value="1"/>
</dbReference>
<keyword evidence="9" id="KW-0407">Ion channel</keyword>
<keyword evidence="7" id="KW-0869">Chloride channel</keyword>
<dbReference type="STRING" id="159292.SAMN05192546_1181"/>
<feature type="transmembrane region" description="Helical" evidence="10">
    <location>
        <begin position="130"/>
        <end position="147"/>
    </location>
</feature>
<proteinExistence type="predicted"/>
<name>A0A1H3REG1_9FIRM</name>
<keyword evidence="8" id="KW-0868">Chloride</keyword>
<evidence type="ECO:0000256" key="3">
    <source>
        <dbReference type="ARBA" id="ARBA00022692"/>
    </source>
</evidence>
<dbReference type="InterPro" id="IPR001807">
    <property type="entry name" value="ClC"/>
</dbReference>
<evidence type="ECO:0000256" key="10">
    <source>
        <dbReference type="SAM" id="Phobius"/>
    </source>
</evidence>
<dbReference type="GO" id="GO:0034707">
    <property type="term" value="C:chloride channel complex"/>
    <property type="evidence" value="ECO:0007669"/>
    <property type="project" value="UniProtKB-KW"/>
</dbReference>
<keyword evidence="6 10" id="KW-0472">Membrane</keyword>
<keyword evidence="5" id="KW-0406">Ion transport</keyword>
<keyword evidence="12" id="KW-1185">Reference proteome</keyword>